<dbReference type="HOGENOM" id="CLU_000445_21_1_5"/>
<dbReference type="GO" id="GO:0004888">
    <property type="term" value="F:transmembrane signaling receptor activity"/>
    <property type="evidence" value="ECO:0007669"/>
    <property type="project" value="InterPro"/>
</dbReference>
<dbReference type="GO" id="GO:0007165">
    <property type="term" value="P:signal transduction"/>
    <property type="evidence" value="ECO:0007669"/>
    <property type="project" value="UniProtKB-KW"/>
</dbReference>
<dbReference type="GO" id="GO:0016020">
    <property type="term" value="C:membrane"/>
    <property type="evidence" value="ECO:0007669"/>
    <property type="project" value="InterPro"/>
</dbReference>
<evidence type="ECO:0000313" key="8">
    <source>
        <dbReference type="Proteomes" id="UP000033220"/>
    </source>
</evidence>
<keyword evidence="4" id="KW-0175">Coiled coil</keyword>
<dbReference type="AlphaFoldDB" id="H6SQ73"/>
<evidence type="ECO:0000256" key="3">
    <source>
        <dbReference type="PROSITE-ProRule" id="PRU00284"/>
    </source>
</evidence>
<feature type="domain" description="Methyl-accepting transducer" evidence="6">
    <location>
        <begin position="170"/>
        <end position="406"/>
    </location>
</feature>
<dbReference type="STRING" id="1150469.RSPPHO_02966"/>
<feature type="compositionally biased region" description="Basic and acidic residues" evidence="5">
    <location>
        <begin position="228"/>
        <end position="243"/>
    </location>
</feature>
<feature type="region of interest" description="Disordered" evidence="5">
    <location>
        <begin position="217"/>
        <end position="243"/>
    </location>
</feature>
<evidence type="ECO:0000256" key="1">
    <source>
        <dbReference type="ARBA" id="ARBA00023224"/>
    </source>
</evidence>
<dbReference type="PROSITE" id="PS50111">
    <property type="entry name" value="CHEMOTAXIS_TRANSDUC_2"/>
    <property type="match status" value="1"/>
</dbReference>
<gene>
    <name evidence="7" type="ORF">RSPPHO_02966</name>
</gene>
<sequence>MDQDVLALDLEALQNLVGLSRNDLAVLPEFLRAVCPVLPEIVDSVCRERDRPPPLPGFPARAPDVASLTQRESAHWLALLGSPLDQGTVTRAWARSASDLVETLSLSARTLERFTTFVLSGGARRRPLLAAVQKVVLLDMILAVVLHQKEGTLRAGEEAAPDETIDNLRHIAKMAEVVNDAMIQLADLNRESRDIRQASQTVASAAEELAASVHEIASSSENTASDARSLEEAVSRGRASAEEAVTRMERINETVLATAGKVADLRNASEKIGEILVSINAIAKQTNLLALNATIEAARAGEQGKGFAVVASEVKNLATQTGRATDDIRTRIEALRADMATIVAVMEESRDAVAQGSEAIARTGDEMRVASDRVADVTRRTDDISGILAQQTEATREISAGINQIAERSHHSGTLMSAITGSIGQANDVALERVNHWMRDDSPLYMLETAKVDHILFRKNVIDMVVGAKPLPPSLPDHHGCRFGRWFDSQTDPRLTGHPRWQAIIPPHKRVHALAHDALEACRQGRQGEAYGCLRQLHDESKVIIAALEDLAGSYEQRLLER</sequence>
<dbReference type="InterPro" id="IPR025991">
    <property type="entry name" value="Chemoreceptor_zinc-bind_dom"/>
</dbReference>
<dbReference type="SUPFAM" id="SSF58104">
    <property type="entry name" value="Methyl-accepting chemotaxis protein (MCP) signaling domain"/>
    <property type="match status" value="1"/>
</dbReference>
<dbReference type="KEGG" id="rpm:RSPPHO_02966"/>
<proteinExistence type="inferred from homology"/>
<dbReference type="InterPro" id="IPR004090">
    <property type="entry name" value="Chemotax_Me-accpt_rcpt"/>
</dbReference>
<dbReference type="InterPro" id="IPR004089">
    <property type="entry name" value="MCPsignal_dom"/>
</dbReference>
<accession>H6SQ73</accession>
<evidence type="ECO:0000259" key="6">
    <source>
        <dbReference type="PROSITE" id="PS50111"/>
    </source>
</evidence>
<evidence type="ECO:0000313" key="7">
    <source>
        <dbReference type="EMBL" id="CCG09592.1"/>
    </source>
</evidence>
<comment type="similarity">
    <text evidence="2">Belongs to the methyl-accepting chemotaxis (MCP) protein family.</text>
</comment>
<name>H6SQ73_PARPM</name>
<dbReference type="eggNOG" id="COG0840">
    <property type="taxonomic scope" value="Bacteria"/>
</dbReference>
<feature type="compositionally biased region" description="Polar residues" evidence="5">
    <location>
        <begin position="217"/>
        <end position="226"/>
    </location>
</feature>
<dbReference type="SMART" id="SM00283">
    <property type="entry name" value="MA"/>
    <property type="match status" value="1"/>
</dbReference>
<dbReference type="PANTHER" id="PTHR32089">
    <property type="entry name" value="METHYL-ACCEPTING CHEMOTAXIS PROTEIN MCPB"/>
    <property type="match status" value="1"/>
</dbReference>
<dbReference type="Pfam" id="PF00015">
    <property type="entry name" value="MCPsignal"/>
    <property type="match status" value="1"/>
</dbReference>
<keyword evidence="8" id="KW-1185">Reference proteome</keyword>
<dbReference type="Proteomes" id="UP000033220">
    <property type="component" value="Chromosome DSM 122"/>
</dbReference>
<protein>
    <submittedName>
        <fullName evidence="7">Methyl-accepting chemotaxis protein</fullName>
    </submittedName>
</protein>
<evidence type="ECO:0000256" key="2">
    <source>
        <dbReference type="ARBA" id="ARBA00029447"/>
    </source>
</evidence>
<dbReference type="Pfam" id="PF13682">
    <property type="entry name" value="CZB"/>
    <property type="match status" value="1"/>
</dbReference>
<dbReference type="Gene3D" id="1.10.287.950">
    <property type="entry name" value="Methyl-accepting chemotaxis protein"/>
    <property type="match status" value="1"/>
</dbReference>
<dbReference type="EMBL" id="HE663493">
    <property type="protein sequence ID" value="CCG09592.1"/>
    <property type="molecule type" value="Genomic_DNA"/>
</dbReference>
<dbReference type="PANTHER" id="PTHR32089:SF112">
    <property type="entry name" value="LYSOZYME-LIKE PROTEIN-RELATED"/>
    <property type="match status" value="1"/>
</dbReference>
<organism evidence="7 8">
    <name type="scientific">Pararhodospirillum photometricum DSM 122</name>
    <dbReference type="NCBI Taxonomy" id="1150469"/>
    <lineage>
        <taxon>Bacteria</taxon>
        <taxon>Pseudomonadati</taxon>
        <taxon>Pseudomonadota</taxon>
        <taxon>Alphaproteobacteria</taxon>
        <taxon>Rhodospirillales</taxon>
        <taxon>Rhodospirillaceae</taxon>
        <taxon>Pararhodospirillum</taxon>
    </lineage>
</organism>
<dbReference type="PRINTS" id="PR00260">
    <property type="entry name" value="CHEMTRNSDUCR"/>
</dbReference>
<evidence type="ECO:0000256" key="4">
    <source>
        <dbReference type="SAM" id="Coils"/>
    </source>
</evidence>
<reference evidence="7 8" key="1">
    <citation type="submission" date="2012-02" db="EMBL/GenBank/DDBJ databases">
        <title>Shotgun genome sequence of Phaeospirillum photometricum DSM 122.</title>
        <authorList>
            <person name="Duquesne K."/>
            <person name="Sturgis J."/>
        </authorList>
    </citation>
    <scope>NUCLEOTIDE SEQUENCE [LARGE SCALE GENOMIC DNA]</scope>
    <source>
        <strain evidence="8">DSM122</strain>
    </source>
</reference>
<dbReference type="PATRIC" id="fig|1150469.3.peg.3343"/>
<dbReference type="GO" id="GO:0006935">
    <property type="term" value="P:chemotaxis"/>
    <property type="evidence" value="ECO:0007669"/>
    <property type="project" value="InterPro"/>
</dbReference>
<dbReference type="Gene3D" id="1.20.120.30">
    <property type="entry name" value="Aspartate receptor, ligand-binding domain"/>
    <property type="match status" value="1"/>
</dbReference>
<keyword evidence="1 3" id="KW-0807">Transducer</keyword>
<dbReference type="OrthoDB" id="266313at2"/>
<feature type="coiled-coil region" evidence="4">
    <location>
        <begin position="171"/>
        <end position="208"/>
    </location>
</feature>
<dbReference type="RefSeq" id="WP_014416220.1">
    <property type="nucleotide sequence ID" value="NC_017059.1"/>
</dbReference>
<evidence type="ECO:0000256" key="5">
    <source>
        <dbReference type="SAM" id="MobiDB-lite"/>
    </source>
</evidence>
<dbReference type="CDD" id="cd11386">
    <property type="entry name" value="MCP_signal"/>
    <property type="match status" value="1"/>
</dbReference>